<evidence type="ECO:0000259" key="6">
    <source>
        <dbReference type="Pfam" id="PF19289"/>
    </source>
</evidence>
<evidence type="ECO:0000259" key="5">
    <source>
        <dbReference type="Pfam" id="PF01523"/>
    </source>
</evidence>
<name>A0A832YY30_9CREN</name>
<dbReference type="PIRSF" id="PIRSF004919">
    <property type="entry name" value="TldD"/>
    <property type="match status" value="1"/>
</dbReference>
<dbReference type="Pfam" id="PF19289">
    <property type="entry name" value="PmbA_TldD_3rd"/>
    <property type="match status" value="1"/>
</dbReference>
<feature type="domain" description="Metalloprotease TldD/E N-terminal" evidence="5">
    <location>
        <begin position="21"/>
        <end position="85"/>
    </location>
</feature>
<organism evidence="8 9">
    <name type="scientific">Ignisphaera aggregans</name>
    <dbReference type="NCBI Taxonomy" id="334771"/>
    <lineage>
        <taxon>Archaea</taxon>
        <taxon>Thermoproteota</taxon>
        <taxon>Thermoprotei</taxon>
        <taxon>Desulfurococcales</taxon>
        <taxon>Desulfurococcaceae</taxon>
        <taxon>Ignisphaera</taxon>
    </lineage>
</organism>
<dbReference type="GO" id="GO:0008237">
    <property type="term" value="F:metallopeptidase activity"/>
    <property type="evidence" value="ECO:0007669"/>
    <property type="project" value="UniProtKB-KW"/>
</dbReference>
<dbReference type="PANTHER" id="PTHR30624:SF11">
    <property type="entry name" value="ZINC-DEPENDENT PROTEASE, TLDD_PMBA FAMILY"/>
    <property type="match status" value="1"/>
</dbReference>
<feature type="domain" description="Metalloprotease TldD/E C-terminal" evidence="6">
    <location>
        <begin position="237"/>
        <end position="474"/>
    </location>
</feature>
<feature type="domain" description="Metalloprotease TldD/E central" evidence="7">
    <location>
        <begin position="115"/>
        <end position="220"/>
    </location>
</feature>
<comment type="caution">
    <text evidence="8">The sequence shown here is derived from an EMBL/GenBank/DDBJ whole genome shotgun (WGS) entry which is preliminary data.</text>
</comment>
<dbReference type="Pfam" id="PF19290">
    <property type="entry name" value="PmbA_TldD_2nd"/>
    <property type="match status" value="1"/>
</dbReference>
<dbReference type="SUPFAM" id="SSF111283">
    <property type="entry name" value="Putative modulator of DNA gyrase, PmbA/TldD"/>
    <property type="match status" value="1"/>
</dbReference>
<dbReference type="EMBL" id="DQTV01000028">
    <property type="protein sequence ID" value="HIP56667.1"/>
    <property type="molecule type" value="Genomic_DNA"/>
</dbReference>
<evidence type="ECO:0000256" key="3">
    <source>
        <dbReference type="ARBA" id="ARBA00022801"/>
    </source>
</evidence>
<dbReference type="GO" id="GO:0005829">
    <property type="term" value="C:cytosol"/>
    <property type="evidence" value="ECO:0007669"/>
    <property type="project" value="TreeGrafter"/>
</dbReference>
<dbReference type="GO" id="GO:0006508">
    <property type="term" value="P:proteolysis"/>
    <property type="evidence" value="ECO:0007669"/>
    <property type="project" value="UniProtKB-KW"/>
</dbReference>
<evidence type="ECO:0000256" key="2">
    <source>
        <dbReference type="ARBA" id="ARBA00022670"/>
    </source>
</evidence>
<dbReference type="InterPro" id="IPR045569">
    <property type="entry name" value="Metalloprtase-TldD/E_C"/>
</dbReference>
<dbReference type="Pfam" id="PF01523">
    <property type="entry name" value="PmbA_TldD_1st"/>
    <property type="match status" value="1"/>
</dbReference>
<sequence length="479" mass="53635">MYTDLLEYAVDLARSLGASYAEARYHANRVSSIVLRNDRVLGAGVELEEGIGVRVIFGNVMSFAATNTLSREGVREAVESAIAKARSLAKSIRRPQNLAEAKVGRARYEVIAKRKFDAMSIEQKIEFMKDVWRHAVSSVREAKLTSFAIEYGEYEEVKEIVSSDGAHVVSYVPRIFMSVNLVLAHPQKGTAQRIVELGACGGLELLEDWKVGERVAEEVKAIENVLLHGVEPPHEPVDVVIGSEVVGLIVHESAGHPMEADRIWGREAAQAGESFVKPEMIGRERIGNEHATVVDDPTIPGSFGFYLYDDEGVPARARYIYFRGLINEPLHSRWTAYIFNTRSNAAARAMNYASEPIPRMANTYLEPGDYRFDELIEDIKLGVYVKSYMEWNIDDIRWGQRYVGLEAYMIRNGELAEPVRNPVLEFTTRTFYSSIVAKSRDLRFYPGICGKGEPMQGVPVWFGGPDVRIAKIRLGVAPR</sequence>
<proteinExistence type="inferred from homology"/>
<dbReference type="InterPro" id="IPR036059">
    <property type="entry name" value="TldD/PmbA_sf"/>
</dbReference>
<comment type="similarity">
    <text evidence="1">Belongs to the peptidase U62 family.</text>
</comment>
<protein>
    <submittedName>
        <fullName evidence="8">TldD/PmbA family protein</fullName>
    </submittedName>
</protein>
<dbReference type="Proteomes" id="UP000605805">
    <property type="component" value="Unassembled WGS sequence"/>
</dbReference>
<keyword evidence="3" id="KW-0378">Hydrolase</keyword>
<dbReference type="InterPro" id="IPR025502">
    <property type="entry name" value="TldD"/>
</dbReference>
<evidence type="ECO:0000313" key="9">
    <source>
        <dbReference type="Proteomes" id="UP000605805"/>
    </source>
</evidence>
<dbReference type="InterPro" id="IPR035068">
    <property type="entry name" value="TldD/PmbA_N"/>
</dbReference>
<gene>
    <name evidence="8" type="ORF">EYH02_01140</name>
</gene>
<dbReference type="AlphaFoldDB" id="A0A832YY30"/>
<dbReference type="InterPro" id="IPR051463">
    <property type="entry name" value="Peptidase_U62_metallo"/>
</dbReference>
<keyword evidence="2" id="KW-0645">Protease</keyword>
<evidence type="ECO:0000256" key="1">
    <source>
        <dbReference type="ARBA" id="ARBA00005836"/>
    </source>
</evidence>
<dbReference type="PANTHER" id="PTHR30624">
    <property type="entry name" value="UNCHARACTERIZED PROTEIN TLDD AND PMBA"/>
    <property type="match status" value="1"/>
</dbReference>
<dbReference type="Gene3D" id="3.30.2290.10">
    <property type="entry name" value="PmbA/TldD superfamily"/>
    <property type="match status" value="1"/>
</dbReference>
<evidence type="ECO:0000256" key="4">
    <source>
        <dbReference type="ARBA" id="ARBA00023049"/>
    </source>
</evidence>
<dbReference type="InterPro" id="IPR002510">
    <property type="entry name" value="Metalloprtase-TldD/E_N"/>
</dbReference>
<evidence type="ECO:0000259" key="7">
    <source>
        <dbReference type="Pfam" id="PF19290"/>
    </source>
</evidence>
<reference evidence="8" key="1">
    <citation type="journal article" date="2020" name="ISME J.">
        <title>Gammaproteobacteria mediating utilization of methyl-, sulfur- and petroleum organic compounds in deep ocean hydrothermal plumes.</title>
        <authorList>
            <person name="Zhou Z."/>
            <person name="Liu Y."/>
            <person name="Pan J."/>
            <person name="Cron B.R."/>
            <person name="Toner B.M."/>
            <person name="Anantharaman K."/>
            <person name="Breier J.A."/>
            <person name="Dick G.J."/>
            <person name="Li M."/>
        </authorList>
    </citation>
    <scope>NUCLEOTIDE SEQUENCE</scope>
    <source>
        <strain evidence="8">SZUA-1435</strain>
    </source>
</reference>
<accession>A0A832YY30</accession>
<evidence type="ECO:0000313" key="8">
    <source>
        <dbReference type="EMBL" id="HIP56667.1"/>
    </source>
</evidence>
<dbReference type="InterPro" id="IPR045570">
    <property type="entry name" value="Metalloprtase-TldD/E_cen_dom"/>
</dbReference>
<keyword evidence="4" id="KW-0482">Metalloprotease</keyword>